<keyword evidence="2" id="KW-1185">Reference proteome</keyword>
<evidence type="ECO:0000313" key="2">
    <source>
        <dbReference type="Proteomes" id="UP000789405"/>
    </source>
</evidence>
<organism evidence="1 2">
    <name type="scientific">Dentiscutata erythropus</name>
    <dbReference type="NCBI Taxonomy" id="1348616"/>
    <lineage>
        <taxon>Eukaryota</taxon>
        <taxon>Fungi</taxon>
        <taxon>Fungi incertae sedis</taxon>
        <taxon>Mucoromycota</taxon>
        <taxon>Glomeromycotina</taxon>
        <taxon>Glomeromycetes</taxon>
        <taxon>Diversisporales</taxon>
        <taxon>Gigasporaceae</taxon>
        <taxon>Dentiscutata</taxon>
    </lineage>
</organism>
<evidence type="ECO:0000313" key="1">
    <source>
        <dbReference type="EMBL" id="CAG8569258.1"/>
    </source>
</evidence>
<gene>
    <name evidence="1" type="ORF">DERYTH_LOCUS6125</name>
</gene>
<proteinExistence type="predicted"/>
<name>A0A9N9G0R6_9GLOM</name>
<dbReference type="AlphaFoldDB" id="A0A9N9G0R6"/>
<dbReference type="OrthoDB" id="2426082at2759"/>
<reference evidence="1" key="1">
    <citation type="submission" date="2021-06" db="EMBL/GenBank/DDBJ databases">
        <authorList>
            <person name="Kallberg Y."/>
            <person name="Tangrot J."/>
            <person name="Rosling A."/>
        </authorList>
    </citation>
    <scope>NUCLEOTIDE SEQUENCE</scope>
    <source>
        <strain evidence="1">MA453B</strain>
    </source>
</reference>
<accession>A0A9N9G0R6</accession>
<dbReference type="Proteomes" id="UP000789405">
    <property type="component" value="Unassembled WGS sequence"/>
</dbReference>
<comment type="caution">
    <text evidence="1">The sequence shown here is derived from an EMBL/GenBank/DDBJ whole genome shotgun (WGS) entry which is preliminary data.</text>
</comment>
<dbReference type="EMBL" id="CAJVPY010002691">
    <property type="protein sequence ID" value="CAG8569258.1"/>
    <property type="molecule type" value="Genomic_DNA"/>
</dbReference>
<sequence>MTLLMDECTKCGRILEKSMFLSQSGNKLKSCSICRIQSSLLLENLPSKLYDEICAITPNEYMENDNTKIEFSCLLELEATDDPHKLSKKIAELVEQGDGYNYMFESYDLKKVPGSHSFWYYCSQCQTLKKKPRKHKDLEKQRDRDKTTNLLFRIEQDKENQPNIMNIENIKELENYKNSDEDLDDLYQNYELYLTKALKIVQEQKAIQNYRWAKSVKGSFAGLQKMVTDIETYKRRTTNP</sequence>
<protein>
    <submittedName>
        <fullName evidence="1">25447_t:CDS:1</fullName>
    </submittedName>
</protein>